<dbReference type="Pfam" id="PF01127">
    <property type="entry name" value="Sdh_cyt"/>
    <property type="match status" value="1"/>
</dbReference>
<comment type="subcellular location">
    <subcellularLocation>
        <location evidence="1">Membrane</location>
    </subcellularLocation>
</comment>
<evidence type="ECO:0000256" key="7">
    <source>
        <dbReference type="ARBA" id="ARBA00023136"/>
    </source>
</evidence>
<proteinExistence type="predicted"/>
<dbReference type="GO" id="GO:0006099">
    <property type="term" value="P:tricarboxylic acid cycle"/>
    <property type="evidence" value="ECO:0007669"/>
    <property type="project" value="InterPro"/>
</dbReference>
<dbReference type="InterPro" id="IPR034804">
    <property type="entry name" value="SQR/QFR_C/D"/>
</dbReference>
<feature type="transmembrane region" description="Helical" evidence="8">
    <location>
        <begin position="125"/>
        <end position="148"/>
    </location>
</feature>
<keyword evidence="5 8" id="KW-1133">Transmembrane helix</keyword>
<evidence type="ECO:0000256" key="1">
    <source>
        <dbReference type="ARBA" id="ARBA00004370"/>
    </source>
</evidence>
<dbReference type="CDD" id="cd00581">
    <property type="entry name" value="QFR_TypeB_TM"/>
    <property type="match status" value="1"/>
</dbReference>
<evidence type="ECO:0000256" key="4">
    <source>
        <dbReference type="ARBA" id="ARBA00022723"/>
    </source>
</evidence>
<dbReference type="SUPFAM" id="SSF81343">
    <property type="entry name" value="Fumarate reductase respiratory complex transmembrane subunits"/>
    <property type="match status" value="1"/>
</dbReference>
<gene>
    <name evidence="9" type="ORF">MNB_SV-12-1192</name>
</gene>
<keyword evidence="4" id="KW-0479">Metal-binding</keyword>
<dbReference type="NCBIfam" id="NF010072">
    <property type="entry name" value="PRK13553.1"/>
    <property type="match status" value="1"/>
</dbReference>
<dbReference type="PIRSF" id="PIRSF000177">
    <property type="entry name" value="Fumar_rd_cyt_b"/>
    <property type="match status" value="1"/>
</dbReference>
<feature type="transmembrane region" description="Helical" evidence="8">
    <location>
        <begin position="26"/>
        <end position="47"/>
    </location>
</feature>
<keyword evidence="2" id="KW-0349">Heme</keyword>
<organism evidence="9">
    <name type="scientific">hydrothermal vent metagenome</name>
    <dbReference type="NCBI Taxonomy" id="652676"/>
    <lineage>
        <taxon>unclassified sequences</taxon>
        <taxon>metagenomes</taxon>
        <taxon>ecological metagenomes</taxon>
    </lineage>
</organism>
<dbReference type="InterPro" id="IPR004224">
    <property type="entry name" value="Fum_red_B_TM"/>
</dbReference>
<accession>A0A1W1BSK3</accession>
<dbReference type="Gene3D" id="1.20.1300.10">
    <property type="entry name" value="Fumarate reductase/succinate dehydrogenase, transmembrane subunit"/>
    <property type="match status" value="1"/>
</dbReference>
<dbReference type="EMBL" id="FPHE01000069">
    <property type="protein sequence ID" value="SFV56457.1"/>
    <property type="molecule type" value="Genomic_DNA"/>
</dbReference>
<evidence type="ECO:0000256" key="6">
    <source>
        <dbReference type="ARBA" id="ARBA00023004"/>
    </source>
</evidence>
<evidence type="ECO:0000256" key="5">
    <source>
        <dbReference type="ARBA" id="ARBA00022989"/>
    </source>
</evidence>
<sequence length="256" mass="29702">MFKERVVESLLGMTTQKRKSKIPAKLDFLQSATGLILALFILFHLIFESSILLGKDSMYTLTKMFEGEFIIEGGSPIFISGLAIVISAIFVFHAFLAMRKFPSSYREYMRFRTHAKLMNHADTNLWFIQITSGFMLFFLGSIHLYIMMTQPQNIGPFASSDRIYSDMMWPMYLMLLVSVILHAGVGVYRLIMKWGWFDGEKPRENRIKTRKIIKMAVVFYLLIGLFSLASYMKIGYKHQVNYGERYNPQMEVKNAD</sequence>
<reference evidence="9" key="1">
    <citation type="submission" date="2016-10" db="EMBL/GenBank/DDBJ databases">
        <authorList>
            <person name="de Groot N.N."/>
        </authorList>
    </citation>
    <scope>NUCLEOTIDE SEQUENCE</scope>
</reference>
<dbReference type="GO" id="GO:0046872">
    <property type="term" value="F:metal ion binding"/>
    <property type="evidence" value="ECO:0007669"/>
    <property type="project" value="UniProtKB-KW"/>
</dbReference>
<keyword evidence="6" id="KW-0408">Iron</keyword>
<evidence type="ECO:0000256" key="8">
    <source>
        <dbReference type="SAM" id="Phobius"/>
    </source>
</evidence>
<feature type="transmembrane region" description="Helical" evidence="8">
    <location>
        <begin position="77"/>
        <end position="96"/>
    </location>
</feature>
<dbReference type="AlphaFoldDB" id="A0A1W1BSK3"/>
<protein>
    <submittedName>
        <fullName evidence="9">Fumarate reductase cytochrome b subunit</fullName>
    </submittedName>
</protein>
<feature type="transmembrane region" description="Helical" evidence="8">
    <location>
        <begin position="168"/>
        <end position="191"/>
    </location>
</feature>
<keyword evidence="7 8" id="KW-0472">Membrane</keyword>
<dbReference type="InterPro" id="IPR000701">
    <property type="entry name" value="SuccDH_FuR_B_TM-su"/>
</dbReference>
<dbReference type="GO" id="GO:0016020">
    <property type="term" value="C:membrane"/>
    <property type="evidence" value="ECO:0007669"/>
    <property type="project" value="UniProtKB-SubCell"/>
</dbReference>
<evidence type="ECO:0000256" key="2">
    <source>
        <dbReference type="ARBA" id="ARBA00022617"/>
    </source>
</evidence>
<keyword evidence="3 8" id="KW-0812">Transmembrane</keyword>
<evidence type="ECO:0000256" key="3">
    <source>
        <dbReference type="ARBA" id="ARBA00022692"/>
    </source>
</evidence>
<name>A0A1W1BSK3_9ZZZZ</name>
<evidence type="ECO:0000313" key="9">
    <source>
        <dbReference type="EMBL" id="SFV56457.1"/>
    </source>
</evidence>
<feature type="transmembrane region" description="Helical" evidence="8">
    <location>
        <begin position="212"/>
        <end position="232"/>
    </location>
</feature>